<protein>
    <recommendedName>
        <fullName evidence="12">C2H2-type domain-containing protein</fullName>
    </recommendedName>
</protein>
<keyword evidence="11" id="KW-0812">Transmembrane</keyword>
<feature type="transmembrane region" description="Helical" evidence="11">
    <location>
        <begin position="216"/>
        <end position="233"/>
    </location>
</feature>
<dbReference type="AlphaFoldDB" id="A0A7R9HW09"/>
<keyword evidence="9" id="KW-0539">Nucleus</keyword>
<dbReference type="GO" id="GO:0008270">
    <property type="term" value="F:zinc ion binding"/>
    <property type="evidence" value="ECO:0007669"/>
    <property type="project" value="UniProtKB-KW"/>
</dbReference>
<keyword evidence="4" id="KW-0677">Repeat</keyword>
<organism evidence="13">
    <name type="scientific">Timema monikensis</name>
    <dbReference type="NCBI Taxonomy" id="170555"/>
    <lineage>
        <taxon>Eukaryota</taxon>
        <taxon>Metazoa</taxon>
        <taxon>Ecdysozoa</taxon>
        <taxon>Arthropoda</taxon>
        <taxon>Hexapoda</taxon>
        <taxon>Insecta</taxon>
        <taxon>Pterygota</taxon>
        <taxon>Neoptera</taxon>
        <taxon>Polyneoptera</taxon>
        <taxon>Phasmatodea</taxon>
        <taxon>Timematodea</taxon>
        <taxon>Timematoidea</taxon>
        <taxon>Timematidae</taxon>
        <taxon>Timema</taxon>
    </lineage>
</organism>
<dbReference type="GO" id="GO:0006357">
    <property type="term" value="P:regulation of transcription by RNA polymerase II"/>
    <property type="evidence" value="ECO:0007669"/>
    <property type="project" value="TreeGrafter"/>
</dbReference>
<keyword evidence="3" id="KW-0479">Metal-binding</keyword>
<evidence type="ECO:0000256" key="6">
    <source>
        <dbReference type="ARBA" id="ARBA00022833"/>
    </source>
</evidence>
<reference evidence="13" key="1">
    <citation type="submission" date="2020-11" db="EMBL/GenBank/DDBJ databases">
        <authorList>
            <person name="Tran Van P."/>
        </authorList>
    </citation>
    <scope>NUCLEOTIDE SEQUENCE</scope>
</reference>
<comment type="similarity">
    <text evidence="2">Belongs to the krueppel C2H2-type zinc-finger protein family.</text>
</comment>
<keyword evidence="7" id="KW-0238">DNA-binding</keyword>
<evidence type="ECO:0000256" key="1">
    <source>
        <dbReference type="ARBA" id="ARBA00004123"/>
    </source>
</evidence>
<evidence type="ECO:0000256" key="9">
    <source>
        <dbReference type="ARBA" id="ARBA00023242"/>
    </source>
</evidence>
<dbReference type="PROSITE" id="PS50157">
    <property type="entry name" value="ZINC_FINGER_C2H2_2"/>
    <property type="match status" value="2"/>
</dbReference>
<evidence type="ECO:0000256" key="2">
    <source>
        <dbReference type="ARBA" id="ARBA00006991"/>
    </source>
</evidence>
<evidence type="ECO:0000256" key="10">
    <source>
        <dbReference type="PROSITE-ProRule" id="PRU00042"/>
    </source>
</evidence>
<dbReference type="PROSITE" id="PS00028">
    <property type="entry name" value="ZINC_FINGER_C2H2_1"/>
    <property type="match status" value="2"/>
</dbReference>
<feature type="domain" description="C2H2-type" evidence="12">
    <location>
        <begin position="153"/>
        <end position="180"/>
    </location>
</feature>
<gene>
    <name evidence="13" type="ORF">TMSB3V08_LOCUS11489</name>
</gene>
<evidence type="ECO:0000256" key="7">
    <source>
        <dbReference type="ARBA" id="ARBA00023125"/>
    </source>
</evidence>
<keyword evidence="11" id="KW-0472">Membrane</keyword>
<dbReference type="PANTHER" id="PTHR24390:SF256">
    <property type="entry name" value="ZINC FINGER PROTEIN 711"/>
    <property type="match status" value="1"/>
</dbReference>
<dbReference type="Pfam" id="PF00096">
    <property type="entry name" value="zf-C2H2"/>
    <property type="match status" value="2"/>
</dbReference>
<evidence type="ECO:0000256" key="8">
    <source>
        <dbReference type="ARBA" id="ARBA00023163"/>
    </source>
</evidence>
<evidence type="ECO:0000313" key="13">
    <source>
        <dbReference type="EMBL" id="CAD7434839.1"/>
    </source>
</evidence>
<keyword evidence="11" id="KW-1133">Transmembrane helix</keyword>
<dbReference type="InterPro" id="IPR013087">
    <property type="entry name" value="Znf_C2H2_type"/>
</dbReference>
<dbReference type="Gene3D" id="3.30.160.60">
    <property type="entry name" value="Classic Zinc Finger"/>
    <property type="match status" value="2"/>
</dbReference>
<dbReference type="GO" id="GO:0000978">
    <property type="term" value="F:RNA polymerase II cis-regulatory region sequence-specific DNA binding"/>
    <property type="evidence" value="ECO:0007669"/>
    <property type="project" value="TreeGrafter"/>
</dbReference>
<keyword evidence="6" id="KW-0862">Zinc</keyword>
<dbReference type="GO" id="GO:0005634">
    <property type="term" value="C:nucleus"/>
    <property type="evidence" value="ECO:0007669"/>
    <property type="project" value="UniProtKB-SubCell"/>
</dbReference>
<name>A0A7R9HW09_9NEOP</name>
<dbReference type="SUPFAM" id="SSF57667">
    <property type="entry name" value="beta-beta-alpha zinc fingers"/>
    <property type="match status" value="2"/>
</dbReference>
<dbReference type="InterPro" id="IPR036236">
    <property type="entry name" value="Znf_C2H2_sf"/>
</dbReference>
<accession>A0A7R9HW09</accession>
<proteinExistence type="inferred from homology"/>
<comment type="subcellular location">
    <subcellularLocation>
        <location evidence="1">Nucleus</location>
    </subcellularLocation>
</comment>
<keyword evidence="8" id="KW-0804">Transcription</keyword>
<dbReference type="SMART" id="SM00355">
    <property type="entry name" value="ZnF_C2H2"/>
    <property type="match status" value="2"/>
</dbReference>
<evidence type="ECO:0000256" key="4">
    <source>
        <dbReference type="ARBA" id="ARBA00022737"/>
    </source>
</evidence>
<dbReference type="FunFam" id="3.30.160.60:FF:000045">
    <property type="entry name" value="ZFP69 zinc finger protein B"/>
    <property type="match status" value="1"/>
</dbReference>
<keyword evidence="5 10" id="KW-0863">Zinc-finger</keyword>
<sequence length="299" mass="34427">MWEIQADLVLRAIGIGCVSEYTWYTQTEPDCYTTQINLETTNGAIFHSIIKQEIISHASSSGVREDIGFKEELCFNESLNIDDNENKTLELSHITGENNKNLGFQVKNNQLMKSTFLDINPNLSQKDWKKYNCDDSNKSFTKKSITNREQRPHKCNVCGKSFNRKCGLSDHLLTHSDQRPLKCDVCVSTERAVLVIISLLTVSKNLSNVMFVREVFILRVNLIVISLFIVNFHVTYVKFVAKVLISIRILKTIYLLIRYFKNHLLAHSSLRTYNCNDCGKCFKRKDSLKDHLLTHSDNH</sequence>
<dbReference type="EMBL" id="OB798332">
    <property type="protein sequence ID" value="CAD7434839.1"/>
    <property type="molecule type" value="Genomic_DNA"/>
</dbReference>
<evidence type="ECO:0000256" key="3">
    <source>
        <dbReference type="ARBA" id="ARBA00022723"/>
    </source>
</evidence>
<dbReference type="FunFam" id="3.30.160.60:FF:000188">
    <property type="entry name" value="Zinc finger protein 787"/>
    <property type="match status" value="1"/>
</dbReference>
<evidence type="ECO:0000256" key="11">
    <source>
        <dbReference type="SAM" id="Phobius"/>
    </source>
</evidence>
<dbReference type="GO" id="GO:0003700">
    <property type="term" value="F:DNA-binding transcription factor activity"/>
    <property type="evidence" value="ECO:0007669"/>
    <property type="project" value="TreeGrafter"/>
</dbReference>
<feature type="domain" description="C2H2-type" evidence="12">
    <location>
        <begin position="273"/>
        <end position="299"/>
    </location>
</feature>
<dbReference type="PANTHER" id="PTHR24390">
    <property type="entry name" value="ZINC FINGER PROTEIN"/>
    <property type="match status" value="1"/>
</dbReference>
<evidence type="ECO:0000256" key="5">
    <source>
        <dbReference type="ARBA" id="ARBA00022771"/>
    </source>
</evidence>
<evidence type="ECO:0000259" key="12">
    <source>
        <dbReference type="PROSITE" id="PS50157"/>
    </source>
</evidence>